<evidence type="ECO:0000256" key="1">
    <source>
        <dbReference type="SAM" id="MobiDB-lite"/>
    </source>
</evidence>
<proteinExistence type="predicted"/>
<feature type="compositionally biased region" description="Low complexity" evidence="1">
    <location>
        <begin position="12"/>
        <end position="24"/>
    </location>
</feature>
<dbReference type="AlphaFoldDB" id="A0A9P1BJM0"/>
<accession>A0A9P1BJM0</accession>
<reference evidence="2" key="1">
    <citation type="submission" date="2022-10" db="EMBL/GenBank/DDBJ databases">
        <authorList>
            <person name="Chen Y."/>
            <person name="Dougan E. K."/>
            <person name="Chan C."/>
            <person name="Rhodes N."/>
            <person name="Thang M."/>
        </authorList>
    </citation>
    <scope>NUCLEOTIDE SEQUENCE</scope>
</reference>
<dbReference type="EMBL" id="CAMXCT030000091">
    <property type="protein sequence ID" value="CAL4760970.1"/>
    <property type="molecule type" value="Genomic_DNA"/>
</dbReference>
<dbReference type="Gene3D" id="2.60.120.200">
    <property type="match status" value="1"/>
</dbReference>
<feature type="region of interest" description="Disordered" evidence="1">
    <location>
        <begin position="472"/>
        <end position="496"/>
    </location>
</feature>
<organism evidence="2">
    <name type="scientific">Cladocopium goreaui</name>
    <dbReference type="NCBI Taxonomy" id="2562237"/>
    <lineage>
        <taxon>Eukaryota</taxon>
        <taxon>Sar</taxon>
        <taxon>Alveolata</taxon>
        <taxon>Dinophyceae</taxon>
        <taxon>Suessiales</taxon>
        <taxon>Symbiodiniaceae</taxon>
        <taxon>Cladocopium</taxon>
    </lineage>
</organism>
<evidence type="ECO:0000313" key="4">
    <source>
        <dbReference type="Proteomes" id="UP001152797"/>
    </source>
</evidence>
<dbReference type="InterPro" id="IPR013320">
    <property type="entry name" value="ConA-like_dom_sf"/>
</dbReference>
<gene>
    <name evidence="2" type="ORF">C1SCF055_LOCUS2143</name>
</gene>
<protein>
    <submittedName>
        <fullName evidence="2">Uncharacterized protein</fullName>
    </submittedName>
</protein>
<dbReference type="EMBL" id="CAMXCT010000091">
    <property type="protein sequence ID" value="CAI3973658.1"/>
    <property type="molecule type" value="Genomic_DNA"/>
</dbReference>
<evidence type="ECO:0000313" key="2">
    <source>
        <dbReference type="EMBL" id="CAI3973658.1"/>
    </source>
</evidence>
<feature type="region of interest" description="Disordered" evidence="1">
    <location>
        <begin position="1"/>
        <end position="40"/>
    </location>
</feature>
<sequence length="518" mass="57008">MTTAGLPQSFCPAAPGPATSATSSRRVRSNVPLPRRRAEEPQRWLDPIDLQPTAGKRWLVPRGDDISVTARREALQLLERKHFENDFSGWQMPFPFELPCGEACPICSLGECGDVNCPSYRPKRHEVRQAVEETVLQHAVRCFAESGKGINTYVSVGAGLLAQDWIILEKLRAAELPVSRVVVVDLRTAEPVIACEGRKFSSEEGGLDLCQLGYHSEVGPEFSFSAVINFEGSACYGSRLFDFCNGIDEDNIYVDVVSFPEDVGAPGVGGLIFGVRRGEEDAQVAAAGAWVPQQPHLYLFTVSASGMMRIYIDGQLAVSRQGHPPERLPRKRLYVGQSSASQVKFCGEMRKIQVWNHCVDSGNVDGLYTDESARALKQFARWFAKDLSVYSFGTLASYAAAVAEDSRFQADLMLQIDVHEEIDGYDDVAKKVLSPQGVALTLVGPGRSWQRQGNKVVEIEVGSETLSKLESRKRQPWVGDDKSAQSQTCLDASSGASRGTCFLWPREDGARSLLLRRE</sequence>
<dbReference type="Pfam" id="PF13385">
    <property type="entry name" value="Laminin_G_3"/>
    <property type="match status" value="1"/>
</dbReference>
<name>A0A9P1BJM0_9DINO</name>
<dbReference type="EMBL" id="CAMXCT020000091">
    <property type="protein sequence ID" value="CAL1127033.1"/>
    <property type="molecule type" value="Genomic_DNA"/>
</dbReference>
<evidence type="ECO:0000313" key="3">
    <source>
        <dbReference type="EMBL" id="CAL4760970.1"/>
    </source>
</evidence>
<dbReference type="OrthoDB" id="414009at2759"/>
<dbReference type="Proteomes" id="UP001152797">
    <property type="component" value="Unassembled WGS sequence"/>
</dbReference>
<feature type="compositionally biased region" description="Polar residues" evidence="1">
    <location>
        <begin position="484"/>
        <end position="496"/>
    </location>
</feature>
<comment type="caution">
    <text evidence="2">The sequence shown here is derived from an EMBL/GenBank/DDBJ whole genome shotgun (WGS) entry which is preliminary data.</text>
</comment>
<keyword evidence="4" id="KW-1185">Reference proteome</keyword>
<dbReference type="SUPFAM" id="SSF49899">
    <property type="entry name" value="Concanavalin A-like lectins/glucanases"/>
    <property type="match status" value="1"/>
</dbReference>
<reference evidence="3 4" key="2">
    <citation type="submission" date="2024-05" db="EMBL/GenBank/DDBJ databases">
        <authorList>
            <person name="Chen Y."/>
            <person name="Shah S."/>
            <person name="Dougan E. K."/>
            <person name="Thang M."/>
            <person name="Chan C."/>
        </authorList>
    </citation>
    <scope>NUCLEOTIDE SEQUENCE [LARGE SCALE GENOMIC DNA]</scope>
</reference>
<feature type="compositionally biased region" description="Basic and acidic residues" evidence="1">
    <location>
        <begin position="472"/>
        <end position="483"/>
    </location>
</feature>